<evidence type="ECO:0000256" key="3">
    <source>
        <dbReference type="SAM" id="MobiDB-lite"/>
    </source>
</evidence>
<accession>A0A9W7XHB2</accession>
<dbReference type="Proteomes" id="UP001145021">
    <property type="component" value="Unassembled WGS sequence"/>
</dbReference>
<dbReference type="AlphaFoldDB" id="A0A9W7XHB2"/>
<organism evidence="5 6">
    <name type="scientific">Coemansia asiatica</name>
    <dbReference type="NCBI Taxonomy" id="1052880"/>
    <lineage>
        <taxon>Eukaryota</taxon>
        <taxon>Fungi</taxon>
        <taxon>Fungi incertae sedis</taxon>
        <taxon>Zoopagomycota</taxon>
        <taxon>Kickxellomycotina</taxon>
        <taxon>Kickxellomycetes</taxon>
        <taxon>Kickxellales</taxon>
        <taxon>Kickxellaceae</taxon>
        <taxon>Coemansia</taxon>
    </lineage>
</organism>
<feature type="region of interest" description="Disordered" evidence="3">
    <location>
        <begin position="96"/>
        <end position="118"/>
    </location>
</feature>
<feature type="domain" description="CCDC43 PWI-like" evidence="4">
    <location>
        <begin position="2"/>
        <end position="70"/>
    </location>
</feature>
<dbReference type="Pfam" id="PF26091">
    <property type="entry name" value="PWI_CCDC43"/>
    <property type="match status" value="1"/>
</dbReference>
<dbReference type="PANTHER" id="PTHR31684:SF2">
    <property type="entry name" value="COILED-COIL DOMAIN-CONTAINING PROTEIN 43"/>
    <property type="match status" value="1"/>
</dbReference>
<dbReference type="InterPro" id="IPR037666">
    <property type="entry name" value="CCDC43"/>
</dbReference>
<gene>
    <name evidence="5" type="ORF">LPJ64_005298</name>
</gene>
<comment type="caution">
    <text evidence="5">The sequence shown here is derived from an EMBL/GenBank/DDBJ whole genome shotgun (WGS) entry which is preliminary data.</text>
</comment>
<comment type="similarity">
    <text evidence="1">Belongs to the CCDC43 family.</text>
</comment>
<evidence type="ECO:0000313" key="5">
    <source>
        <dbReference type="EMBL" id="KAJ1642888.1"/>
    </source>
</evidence>
<protein>
    <recommendedName>
        <fullName evidence="4">CCDC43 PWI-like domain-containing protein</fullName>
    </recommendedName>
</protein>
<dbReference type="InterPro" id="IPR058771">
    <property type="entry name" value="PWI_CCDC43"/>
</dbReference>
<evidence type="ECO:0000256" key="1">
    <source>
        <dbReference type="ARBA" id="ARBA00005305"/>
    </source>
</evidence>
<keyword evidence="6" id="KW-1185">Reference proteome</keyword>
<proteinExistence type="inferred from homology"/>
<sequence length="219" mass="25343">MSQYLAQELGQLGVDDEAILEYCEGLLKDDSMDDEEKVEAITGYLEAVIPNQDFSAAVSKALDKLSDEKKKQQAEDQRTAQIALSQALEKEKEELKRDAQLAQQHLQHQQKPNRQLTAEERKQREKLIAAYDYHGVEIVERADGEAEIMIKEQTKDGNDAGLQKNNNAQIIAEKERAARESSRNAHQKKVEREKELLELDRLRKEKEKRRTMKKEKRRM</sequence>
<evidence type="ECO:0000256" key="2">
    <source>
        <dbReference type="ARBA" id="ARBA00023054"/>
    </source>
</evidence>
<reference evidence="5" key="1">
    <citation type="submission" date="2022-07" db="EMBL/GenBank/DDBJ databases">
        <title>Phylogenomic reconstructions and comparative analyses of Kickxellomycotina fungi.</title>
        <authorList>
            <person name="Reynolds N.K."/>
            <person name="Stajich J.E."/>
            <person name="Barry K."/>
            <person name="Grigoriev I.V."/>
            <person name="Crous P."/>
            <person name="Smith M.E."/>
        </authorList>
    </citation>
    <scope>NUCLEOTIDE SEQUENCE</scope>
    <source>
        <strain evidence="5">NBRC 105413</strain>
    </source>
</reference>
<evidence type="ECO:0000259" key="4">
    <source>
        <dbReference type="Pfam" id="PF26091"/>
    </source>
</evidence>
<keyword evidence="2" id="KW-0175">Coiled coil</keyword>
<dbReference type="EMBL" id="JANBOH010000324">
    <property type="protein sequence ID" value="KAJ1642888.1"/>
    <property type="molecule type" value="Genomic_DNA"/>
</dbReference>
<name>A0A9W7XHB2_9FUNG</name>
<evidence type="ECO:0000313" key="6">
    <source>
        <dbReference type="Proteomes" id="UP001145021"/>
    </source>
</evidence>
<feature type="compositionally biased region" description="Low complexity" evidence="3">
    <location>
        <begin position="100"/>
        <end position="110"/>
    </location>
</feature>
<dbReference type="PANTHER" id="PTHR31684">
    <property type="entry name" value="COILED-COIL DOMAIN-CONTAINING PROTEIN 43"/>
    <property type="match status" value="1"/>
</dbReference>